<evidence type="ECO:0000259" key="1">
    <source>
        <dbReference type="Pfam" id="PF00534"/>
    </source>
</evidence>
<organism evidence="2 3">
    <name type="scientific">Amphritea balenae</name>
    <dbReference type="NCBI Taxonomy" id="452629"/>
    <lineage>
        <taxon>Bacteria</taxon>
        <taxon>Pseudomonadati</taxon>
        <taxon>Pseudomonadota</taxon>
        <taxon>Gammaproteobacteria</taxon>
        <taxon>Oceanospirillales</taxon>
        <taxon>Oceanospirillaceae</taxon>
        <taxon>Amphritea</taxon>
    </lineage>
</organism>
<keyword evidence="3" id="KW-1185">Reference proteome</keyword>
<accession>A0A3P1SSS0</accession>
<proteinExistence type="predicted"/>
<feature type="domain" description="Glycosyl transferase family 1" evidence="1">
    <location>
        <begin position="243"/>
        <end position="396"/>
    </location>
</feature>
<reference evidence="2 3" key="1">
    <citation type="submission" date="2018-11" db="EMBL/GenBank/DDBJ databases">
        <title>The draft genome sequence of Amphritea balenae JAMM 1525T.</title>
        <authorList>
            <person name="Fang Z."/>
            <person name="Zhang Y."/>
            <person name="Han X."/>
        </authorList>
    </citation>
    <scope>NUCLEOTIDE SEQUENCE [LARGE SCALE GENOMIC DNA]</scope>
    <source>
        <strain evidence="2 3">JAMM 1525</strain>
    </source>
</reference>
<sequence length="421" mass="47805">MFLKTAKLCIKKSTGCMIYMLNDYDYIVITDHGYINGGLAKVVVSQILELSIGRNKKILLVTGSKKLAPELSNNNVDHLVIGKGDYLTRSNSVDGALNGIFDLSVALKLRKILKACITDDTKVLVHGWSKSLSPSIFLSLRSYTDRTFYWNHDYFMHCPNGGFFDYKIKKSCKESAVSFRCLVRNCDSRSYLIKVWRILRFFAFRLARGKCSEIAVTNASLNVINEFSYFESISVINNPIDLIKKDRIHSEKNDYVVVVGRPSPEKGVAELLELLSKIDFRRKIVVIGAEESDFGNKKLQNLNLECCGWLGRHDVEKIMAKARYLFFPSLWYETQGLVVTEAIAMGVPVICANVNCGMEALGKYKAGMLYDPYELDSLSETIKLFESNDNVKSCSERGYRLYWSMPENINRHVDQVVKICQ</sequence>
<dbReference type="CDD" id="cd03801">
    <property type="entry name" value="GT4_PimA-like"/>
    <property type="match status" value="1"/>
</dbReference>
<comment type="caution">
    <text evidence="2">The sequence shown here is derived from an EMBL/GenBank/DDBJ whole genome shotgun (WGS) entry which is preliminary data.</text>
</comment>
<dbReference type="Gene3D" id="3.40.50.2000">
    <property type="entry name" value="Glycogen Phosphorylase B"/>
    <property type="match status" value="2"/>
</dbReference>
<dbReference type="PANTHER" id="PTHR45947">
    <property type="entry name" value="SULFOQUINOVOSYL TRANSFERASE SQD2"/>
    <property type="match status" value="1"/>
</dbReference>
<dbReference type="OrthoDB" id="9802525at2"/>
<evidence type="ECO:0000313" key="3">
    <source>
        <dbReference type="Proteomes" id="UP000267535"/>
    </source>
</evidence>
<dbReference type="PANTHER" id="PTHR45947:SF3">
    <property type="entry name" value="SULFOQUINOVOSYL TRANSFERASE SQD2"/>
    <property type="match status" value="1"/>
</dbReference>
<keyword evidence="2" id="KW-0808">Transferase</keyword>
<evidence type="ECO:0000313" key="2">
    <source>
        <dbReference type="EMBL" id="RRD00181.1"/>
    </source>
</evidence>
<dbReference type="SUPFAM" id="SSF53756">
    <property type="entry name" value="UDP-Glycosyltransferase/glycogen phosphorylase"/>
    <property type="match status" value="1"/>
</dbReference>
<dbReference type="InterPro" id="IPR050194">
    <property type="entry name" value="Glycosyltransferase_grp1"/>
</dbReference>
<dbReference type="AlphaFoldDB" id="A0A3P1SSS0"/>
<dbReference type="EMBL" id="RQXV01000003">
    <property type="protein sequence ID" value="RRD00181.1"/>
    <property type="molecule type" value="Genomic_DNA"/>
</dbReference>
<dbReference type="InterPro" id="IPR001296">
    <property type="entry name" value="Glyco_trans_1"/>
</dbReference>
<dbReference type="Pfam" id="PF00534">
    <property type="entry name" value="Glycos_transf_1"/>
    <property type="match status" value="1"/>
</dbReference>
<name>A0A3P1SSS0_9GAMM</name>
<dbReference type="GO" id="GO:0016757">
    <property type="term" value="F:glycosyltransferase activity"/>
    <property type="evidence" value="ECO:0007669"/>
    <property type="project" value="InterPro"/>
</dbReference>
<dbReference type="Proteomes" id="UP000267535">
    <property type="component" value="Unassembled WGS sequence"/>
</dbReference>
<gene>
    <name evidence="2" type="ORF">EHS89_08220</name>
</gene>
<protein>
    <submittedName>
        <fullName evidence="2">Glycosyltransferase family 1 protein</fullName>
    </submittedName>
</protein>